<comment type="caution">
    <text evidence="1">The sequence shown here is derived from an EMBL/GenBank/DDBJ whole genome shotgun (WGS) entry which is preliminary data.</text>
</comment>
<organism evidence="1 2">
    <name type="scientific">Suillus discolor</name>
    <dbReference type="NCBI Taxonomy" id="1912936"/>
    <lineage>
        <taxon>Eukaryota</taxon>
        <taxon>Fungi</taxon>
        <taxon>Dikarya</taxon>
        <taxon>Basidiomycota</taxon>
        <taxon>Agaricomycotina</taxon>
        <taxon>Agaricomycetes</taxon>
        <taxon>Agaricomycetidae</taxon>
        <taxon>Boletales</taxon>
        <taxon>Suillineae</taxon>
        <taxon>Suillaceae</taxon>
        <taxon>Suillus</taxon>
    </lineage>
</organism>
<evidence type="ECO:0000313" key="1">
    <source>
        <dbReference type="EMBL" id="KAG2090623.1"/>
    </source>
</evidence>
<sequence>MSSYLAGGTAGLNRETLRSSSRRACALLCLVLLVMLRHLESLAHANYHSRSSPRLKLRDFSTPPGATRRPECRGDANRTYTEISYRNTFSSIWFVPESPQWLVKFDAHFAMEVLREPSLKILLVYNFWLYFEAVFCHFFIVETRNCTLEVATPIMTARFNSPTSSSAFSTKGMAHSHDAVAHAGLAPKN</sequence>
<gene>
    <name evidence="1" type="ORF">F5147DRAFT_658137</name>
</gene>
<dbReference type="OrthoDB" id="2691812at2759"/>
<reference evidence="1" key="1">
    <citation type="journal article" date="2020" name="New Phytol.">
        <title>Comparative genomics reveals dynamic genome evolution in host specialist ectomycorrhizal fungi.</title>
        <authorList>
            <person name="Lofgren L.A."/>
            <person name="Nguyen N.H."/>
            <person name="Vilgalys R."/>
            <person name="Ruytinx J."/>
            <person name="Liao H.L."/>
            <person name="Branco S."/>
            <person name="Kuo A."/>
            <person name="LaButti K."/>
            <person name="Lipzen A."/>
            <person name="Andreopoulos W."/>
            <person name="Pangilinan J."/>
            <person name="Riley R."/>
            <person name="Hundley H."/>
            <person name="Na H."/>
            <person name="Barry K."/>
            <person name="Grigoriev I.V."/>
            <person name="Stajich J.E."/>
            <person name="Kennedy P.G."/>
        </authorList>
    </citation>
    <scope>NUCLEOTIDE SEQUENCE</scope>
    <source>
        <strain evidence="1">FC423</strain>
    </source>
</reference>
<dbReference type="Proteomes" id="UP000823399">
    <property type="component" value="Unassembled WGS sequence"/>
</dbReference>
<accession>A0A9P7ETZ0</accession>
<dbReference type="AlphaFoldDB" id="A0A9P7ETZ0"/>
<protein>
    <submittedName>
        <fullName evidence="1">Uncharacterized protein</fullName>
    </submittedName>
</protein>
<dbReference type="GeneID" id="64696644"/>
<evidence type="ECO:0000313" key="2">
    <source>
        <dbReference type="Proteomes" id="UP000823399"/>
    </source>
</evidence>
<dbReference type="RefSeq" id="XP_041286280.1">
    <property type="nucleotide sequence ID" value="XM_041434385.1"/>
</dbReference>
<keyword evidence="2" id="KW-1185">Reference proteome</keyword>
<dbReference type="EMBL" id="JABBWM010000102">
    <property type="protein sequence ID" value="KAG2090623.1"/>
    <property type="molecule type" value="Genomic_DNA"/>
</dbReference>
<name>A0A9P7ETZ0_9AGAM</name>
<proteinExistence type="predicted"/>